<evidence type="ECO:0000313" key="3">
    <source>
        <dbReference type="EMBL" id="HIW10932.1"/>
    </source>
</evidence>
<evidence type="ECO:0000259" key="2">
    <source>
        <dbReference type="Pfam" id="PF04389"/>
    </source>
</evidence>
<dbReference type="PANTHER" id="PTHR12147:SF26">
    <property type="entry name" value="PEPTIDASE M28 DOMAIN-CONTAINING PROTEIN"/>
    <property type="match status" value="1"/>
</dbReference>
<dbReference type="AlphaFoldDB" id="A0A9D1QEW8"/>
<dbReference type="GO" id="GO:0006508">
    <property type="term" value="P:proteolysis"/>
    <property type="evidence" value="ECO:0007669"/>
    <property type="project" value="InterPro"/>
</dbReference>
<dbReference type="PANTHER" id="PTHR12147">
    <property type="entry name" value="METALLOPEPTIDASE M28 FAMILY MEMBER"/>
    <property type="match status" value="1"/>
</dbReference>
<evidence type="ECO:0000256" key="1">
    <source>
        <dbReference type="SAM" id="SignalP"/>
    </source>
</evidence>
<proteinExistence type="predicted"/>
<dbReference type="Gene3D" id="3.40.630.10">
    <property type="entry name" value="Zn peptidases"/>
    <property type="match status" value="1"/>
</dbReference>
<reference evidence="3" key="1">
    <citation type="journal article" date="2021" name="PeerJ">
        <title>Extensive microbial diversity within the chicken gut microbiome revealed by metagenomics and culture.</title>
        <authorList>
            <person name="Gilroy R."/>
            <person name="Ravi A."/>
            <person name="Getino M."/>
            <person name="Pursley I."/>
            <person name="Horton D.L."/>
            <person name="Alikhan N.F."/>
            <person name="Baker D."/>
            <person name="Gharbi K."/>
            <person name="Hall N."/>
            <person name="Watson M."/>
            <person name="Adriaenssens E.M."/>
            <person name="Foster-Nyarko E."/>
            <person name="Jarju S."/>
            <person name="Secka A."/>
            <person name="Antonio M."/>
            <person name="Oren A."/>
            <person name="Chaudhuri R.R."/>
            <person name="La Ragione R."/>
            <person name="Hildebrand F."/>
            <person name="Pallen M.J."/>
        </authorList>
    </citation>
    <scope>NUCLEOTIDE SEQUENCE</scope>
    <source>
        <strain evidence="3">ChiBcec15-1070</strain>
    </source>
</reference>
<protein>
    <submittedName>
        <fullName evidence="3">M20/M25/M40 family metallo-hydrolase</fullName>
    </submittedName>
</protein>
<sequence length="308" mass="34275">MRLSFRIFGYVAACCLLIVHVSEADAASRNALRRGLEAMSRQTAEASLRFLASDVMGGRLAGSLEGAITAQYIRSELEQMGYGASIREQRFTGRQGQSLCNILVTVPGKDTTRCIVVGAHFDHEGTKNGAVYHGADDNASGTVVLLELARAAQAAGVQPQQSVVFAFWDGEERGLWGSRHYVKTLGRDTSAVAYYINFDMVGRNTDESRPGLFRYFYTASQPHLRTWYEESLRACGLTLLEADYRPSDRTLGGSDNISFGRNGIPIVWFHTDGHPDYNTPNDTADKINYPKLMEIARSSWYLIWRMAY</sequence>
<dbReference type="EMBL" id="DXHL01000026">
    <property type="protein sequence ID" value="HIW10932.1"/>
    <property type="molecule type" value="Genomic_DNA"/>
</dbReference>
<dbReference type="GO" id="GO:0008235">
    <property type="term" value="F:metalloexopeptidase activity"/>
    <property type="evidence" value="ECO:0007669"/>
    <property type="project" value="InterPro"/>
</dbReference>
<evidence type="ECO:0000313" key="4">
    <source>
        <dbReference type="Proteomes" id="UP000823926"/>
    </source>
</evidence>
<feature type="chain" id="PRO_5039656118" evidence="1">
    <location>
        <begin position="27"/>
        <end position="308"/>
    </location>
</feature>
<comment type="caution">
    <text evidence="3">The sequence shown here is derived from an EMBL/GenBank/DDBJ whole genome shotgun (WGS) entry which is preliminary data.</text>
</comment>
<dbReference type="InterPro" id="IPR045175">
    <property type="entry name" value="M28_fam"/>
</dbReference>
<dbReference type="InterPro" id="IPR007484">
    <property type="entry name" value="Peptidase_M28"/>
</dbReference>
<keyword evidence="1" id="KW-0732">Signal</keyword>
<name>A0A9D1QEW8_9BACT</name>
<reference evidence="3" key="2">
    <citation type="submission" date="2021-04" db="EMBL/GenBank/DDBJ databases">
        <authorList>
            <person name="Gilroy R."/>
        </authorList>
    </citation>
    <scope>NUCLEOTIDE SEQUENCE</scope>
    <source>
        <strain evidence="3">ChiBcec15-1070</strain>
    </source>
</reference>
<organism evidence="3 4">
    <name type="scientific">Candidatus Rikenella faecigallinarum</name>
    <dbReference type="NCBI Taxonomy" id="2838745"/>
    <lineage>
        <taxon>Bacteria</taxon>
        <taxon>Pseudomonadati</taxon>
        <taxon>Bacteroidota</taxon>
        <taxon>Bacteroidia</taxon>
        <taxon>Bacteroidales</taxon>
        <taxon>Rikenellaceae</taxon>
        <taxon>Rikenella</taxon>
    </lineage>
</organism>
<dbReference type="SUPFAM" id="SSF53187">
    <property type="entry name" value="Zn-dependent exopeptidases"/>
    <property type="match status" value="1"/>
</dbReference>
<feature type="signal peptide" evidence="1">
    <location>
        <begin position="1"/>
        <end position="26"/>
    </location>
</feature>
<dbReference type="Proteomes" id="UP000823926">
    <property type="component" value="Unassembled WGS sequence"/>
</dbReference>
<gene>
    <name evidence="3" type="ORF">H9888_05450</name>
</gene>
<feature type="domain" description="Peptidase M28" evidence="2">
    <location>
        <begin position="101"/>
        <end position="301"/>
    </location>
</feature>
<accession>A0A9D1QEW8</accession>
<dbReference type="Pfam" id="PF04389">
    <property type="entry name" value="Peptidase_M28"/>
    <property type="match status" value="1"/>
</dbReference>